<gene>
    <name evidence="2" type="ORF">SAMN03080602_03920</name>
</gene>
<dbReference type="InterPro" id="IPR010502">
    <property type="entry name" value="Carb-bd_dom_fam9"/>
</dbReference>
<dbReference type="OrthoDB" id="9801646at2"/>
<name>A0A1X7L813_9FLAO</name>
<dbReference type="Proteomes" id="UP000193420">
    <property type="component" value="Unassembled WGS sequence"/>
</dbReference>
<proteinExistence type="predicted"/>
<evidence type="ECO:0000313" key="3">
    <source>
        <dbReference type="Proteomes" id="UP000193420"/>
    </source>
</evidence>
<accession>A0A1X7L813</accession>
<feature type="domain" description="Carbohydrate-binding" evidence="1">
    <location>
        <begin position="48"/>
        <end position="241"/>
    </location>
</feature>
<dbReference type="AlphaFoldDB" id="A0A1X7L813"/>
<dbReference type="PROSITE" id="PS51257">
    <property type="entry name" value="PROKAR_LIPOPROTEIN"/>
    <property type="match status" value="1"/>
</dbReference>
<protein>
    <submittedName>
        <fullName evidence="2">Carbohydrate-binding family 9</fullName>
    </submittedName>
</protein>
<sequence length="242" mass="27762">MNKRKYIVLCLCGFMMACKSEIHSQEKMLRVKEIEFKGQADLEEVSQLLEQHTELQAIDLINWDQFSYRPNVSFRIAHSNNAIWIKYYVQEKNILASIGDTNGPVARDSCVEFFLDPLGNGNYYNFEFNCIGTVHLAYGPGRGQRQFVDPKTIGKLIEVQSTLGSQTFTERTGDFSWELTIVIPAGILTHNPEIKLKGLESTANFYKCGDATSQRHYLTWNPVGTEKPDYHRPEYFGKLIFQ</sequence>
<dbReference type="RefSeq" id="WP_085500583.1">
    <property type="nucleotide sequence ID" value="NZ_FXAO01000010.1"/>
</dbReference>
<evidence type="ECO:0000259" key="1">
    <source>
        <dbReference type="Pfam" id="PF16011"/>
    </source>
</evidence>
<dbReference type="STRING" id="188872.SAMN03080602_03920"/>
<dbReference type="Gene3D" id="2.60.40.1190">
    <property type="match status" value="1"/>
</dbReference>
<keyword evidence="3" id="KW-1185">Reference proteome</keyword>
<dbReference type="Pfam" id="PF16011">
    <property type="entry name" value="CBM9_2"/>
    <property type="match status" value="1"/>
</dbReference>
<organism evidence="2 3">
    <name type="scientific">Arenibacter troitsensis</name>
    <dbReference type="NCBI Taxonomy" id="188872"/>
    <lineage>
        <taxon>Bacteria</taxon>
        <taxon>Pseudomonadati</taxon>
        <taxon>Bacteroidota</taxon>
        <taxon>Flavobacteriia</taxon>
        <taxon>Flavobacteriales</taxon>
        <taxon>Flavobacteriaceae</taxon>
        <taxon>Arenibacter</taxon>
    </lineage>
</organism>
<dbReference type="EMBL" id="FXAO01000010">
    <property type="protein sequence ID" value="SMG49988.1"/>
    <property type="molecule type" value="Genomic_DNA"/>
</dbReference>
<dbReference type="CDD" id="cd09620">
    <property type="entry name" value="CBM9_like_3"/>
    <property type="match status" value="1"/>
</dbReference>
<evidence type="ECO:0000313" key="2">
    <source>
        <dbReference type="EMBL" id="SMG49988.1"/>
    </source>
</evidence>
<reference evidence="3" key="1">
    <citation type="submission" date="2017-04" db="EMBL/GenBank/DDBJ databases">
        <authorList>
            <person name="Varghese N."/>
            <person name="Submissions S."/>
        </authorList>
    </citation>
    <scope>NUCLEOTIDE SEQUENCE [LARGE SCALE GENOMIC DNA]</scope>
    <source>
        <strain evidence="3">DSM 19835</strain>
    </source>
</reference>
<dbReference type="GO" id="GO:0004553">
    <property type="term" value="F:hydrolase activity, hydrolyzing O-glycosyl compounds"/>
    <property type="evidence" value="ECO:0007669"/>
    <property type="project" value="InterPro"/>
</dbReference>
<dbReference type="SUPFAM" id="SSF49344">
    <property type="entry name" value="CBD9-like"/>
    <property type="match status" value="1"/>
</dbReference>
<dbReference type="GO" id="GO:0016052">
    <property type="term" value="P:carbohydrate catabolic process"/>
    <property type="evidence" value="ECO:0007669"/>
    <property type="project" value="InterPro"/>
</dbReference>
<dbReference type="GO" id="GO:0030246">
    <property type="term" value="F:carbohydrate binding"/>
    <property type="evidence" value="ECO:0007669"/>
    <property type="project" value="InterPro"/>
</dbReference>